<dbReference type="Proteomes" id="UP000460287">
    <property type="component" value="Unassembled WGS sequence"/>
</dbReference>
<comment type="caution">
    <text evidence="3">The sequence shown here is derived from an EMBL/GenBank/DDBJ whole genome shotgun (WGS) entry which is preliminary data.</text>
</comment>
<protein>
    <submittedName>
        <fullName evidence="3">IS3 family transposase</fullName>
    </submittedName>
</protein>
<organism evidence="3 4">
    <name type="scientific">Inconstantimicrobium porci</name>
    <dbReference type="NCBI Taxonomy" id="2652291"/>
    <lineage>
        <taxon>Bacteria</taxon>
        <taxon>Bacillati</taxon>
        <taxon>Bacillota</taxon>
        <taxon>Clostridia</taxon>
        <taxon>Eubacteriales</taxon>
        <taxon>Clostridiaceae</taxon>
        <taxon>Inconstantimicrobium</taxon>
    </lineage>
</organism>
<dbReference type="InterPro" id="IPR048020">
    <property type="entry name" value="Transpos_IS3"/>
</dbReference>
<dbReference type="NCBIfam" id="NF033516">
    <property type="entry name" value="transpos_IS3"/>
    <property type="match status" value="1"/>
</dbReference>
<keyword evidence="4" id="KW-1185">Reference proteome</keyword>
<sequence length="302" mass="35313">MTQAIFIETAKAEDLAVKDKKRRLNVSGVLRILGVSRNGYYSFKNRKPSLSEKRKEVIEDKIIDIYDESHQNYGAPKITQKLREIGEEISEKTVGNYMRELGLKAQYIKPYIATTTNSDFSSELKNILDENFSPSTPNAVWCTDITYIWTYDGFVYLTSVMDLYSRKIISWVLSSTLESKWIVQAINKAKAIRNVKEALIIHSDRGIQYTCEAYRIATKDMITSYSKKAYPWDNACIESFHALIKREWINRYKILDYKHAYKLVFEYIETFYNTVRIHSHCGYLSPNEYEDKYYSENIKNAC</sequence>
<evidence type="ECO:0000256" key="1">
    <source>
        <dbReference type="ARBA" id="ARBA00002286"/>
    </source>
</evidence>
<dbReference type="PANTHER" id="PTHR46889">
    <property type="entry name" value="TRANSPOSASE INSF FOR INSERTION SEQUENCE IS3B-RELATED"/>
    <property type="match status" value="1"/>
</dbReference>
<dbReference type="GO" id="GO:0003676">
    <property type="term" value="F:nucleic acid binding"/>
    <property type="evidence" value="ECO:0007669"/>
    <property type="project" value="InterPro"/>
</dbReference>
<dbReference type="Pfam" id="PF13276">
    <property type="entry name" value="HTH_21"/>
    <property type="match status" value="1"/>
</dbReference>
<evidence type="ECO:0000259" key="2">
    <source>
        <dbReference type="PROSITE" id="PS50994"/>
    </source>
</evidence>
<evidence type="ECO:0000313" key="4">
    <source>
        <dbReference type="Proteomes" id="UP000460287"/>
    </source>
</evidence>
<dbReference type="Pfam" id="PF13683">
    <property type="entry name" value="rve_3"/>
    <property type="match status" value="1"/>
</dbReference>
<accession>A0A7X2N108</accession>
<dbReference type="GO" id="GO:0015074">
    <property type="term" value="P:DNA integration"/>
    <property type="evidence" value="ECO:0007669"/>
    <property type="project" value="InterPro"/>
</dbReference>
<reference evidence="3 4" key="1">
    <citation type="submission" date="2019-08" db="EMBL/GenBank/DDBJ databases">
        <title>In-depth cultivation of the pig gut microbiome towards novel bacterial diversity and tailored functional studies.</title>
        <authorList>
            <person name="Wylensek D."/>
            <person name="Hitch T.C.A."/>
            <person name="Clavel T."/>
        </authorList>
    </citation>
    <scope>NUCLEOTIDE SEQUENCE [LARGE SCALE GENOMIC DNA]</scope>
    <source>
        <strain evidence="3 4">WCA-383-APC-5B</strain>
    </source>
</reference>
<dbReference type="EMBL" id="VULX01000071">
    <property type="protein sequence ID" value="MSR92767.1"/>
    <property type="molecule type" value="Genomic_DNA"/>
</dbReference>
<dbReference type="Pfam" id="PF00665">
    <property type="entry name" value="rve"/>
    <property type="match status" value="1"/>
</dbReference>
<name>A0A7X2N108_9CLOT</name>
<gene>
    <name evidence="3" type="ORF">FYJ33_15720</name>
</gene>
<proteinExistence type="predicted"/>
<evidence type="ECO:0000313" key="3">
    <source>
        <dbReference type="EMBL" id="MSR92767.1"/>
    </source>
</evidence>
<feature type="domain" description="Integrase catalytic" evidence="2">
    <location>
        <begin position="133"/>
        <end position="294"/>
    </location>
</feature>
<dbReference type="InterPro" id="IPR036397">
    <property type="entry name" value="RNaseH_sf"/>
</dbReference>
<dbReference type="PANTHER" id="PTHR46889:SF4">
    <property type="entry name" value="TRANSPOSASE INSO FOR INSERTION SEQUENCE ELEMENT IS911B-RELATED"/>
    <property type="match status" value="1"/>
</dbReference>
<dbReference type="InterPro" id="IPR012337">
    <property type="entry name" value="RNaseH-like_sf"/>
</dbReference>
<dbReference type="InterPro" id="IPR025948">
    <property type="entry name" value="HTH-like_dom"/>
</dbReference>
<dbReference type="SUPFAM" id="SSF53098">
    <property type="entry name" value="Ribonuclease H-like"/>
    <property type="match status" value="1"/>
</dbReference>
<dbReference type="RefSeq" id="WP_154532955.1">
    <property type="nucleotide sequence ID" value="NZ_VULX01000071.1"/>
</dbReference>
<dbReference type="AlphaFoldDB" id="A0A7X2N108"/>
<comment type="function">
    <text evidence="1">Involved in the transposition of the insertion sequence.</text>
</comment>
<dbReference type="InterPro" id="IPR050900">
    <property type="entry name" value="Transposase_IS3/IS150/IS904"/>
</dbReference>
<dbReference type="Gene3D" id="3.30.420.10">
    <property type="entry name" value="Ribonuclease H-like superfamily/Ribonuclease H"/>
    <property type="match status" value="1"/>
</dbReference>
<dbReference type="InterPro" id="IPR001584">
    <property type="entry name" value="Integrase_cat-core"/>
</dbReference>
<dbReference type="PROSITE" id="PS50994">
    <property type="entry name" value="INTEGRASE"/>
    <property type="match status" value="1"/>
</dbReference>